<gene>
    <name evidence="1" type="ORF">UFOPK2958_00189</name>
</gene>
<sequence length="150" mass="16541">MPARLYVVGGALMVLAHNSRDATDDVDGDFYPRDIVTAIARDVANRRGLPADWLNAAATGFIPVFKSPDWRPLFLFGSLEVLAADNRTMLAMKIRASRGRRDEPDIALLQLCEINTVQAAFSLYEEYFPEDPPSLRARAVVEFLLGGSNG</sequence>
<name>A0A6J6VYI9_9ZZZZ</name>
<accession>A0A6J6VYI9</accession>
<dbReference type="EMBL" id="CAFAAB010000011">
    <property type="protein sequence ID" value="CAB4775873.1"/>
    <property type="molecule type" value="Genomic_DNA"/>
</dbReference>
<evidence type="ECO:0000313" key="1">
    <source>
        <dbReference type="EMBL" id="CAB4775873.1"/>
    </source>
</evidence>
<protein>
    <submittedName>
        <fullName evidence="1">Unannotated protein</fullName>
    </submittedName>
</protein>
<dbReference type="AlphaFoldDB" id="A0A6J6VYI9"/>
<proteinExistence type="predicted"/>
<reference evidence="1" key="1">
    <citation type="submission" date="2020-05" db="EMBL/GenBank/DDBJ databases">
        <authorList>
            <person name="Chiriac C."/>
            <person name="Salcher M."/>
            <person name="Ghai R."/>
            <person name="Kavagutti S V."/>
        </authorList>
    </citation>
    <scope>NUCLEOTIDE SEQUENCE</scope>
</reference>
<organism evidence="1">
    <name type="scientific">freshwater metagenome</name>
    <dbReference type="NCBI Taxonomy" id="449393"/>
    <lineage>
        <taxon>unclassified sequences</taxon>
        <taxon>metagenomes</taxon>
        <taxon>ecological metagenomes</taxon>
    </lineage>
</organism>